<organism evidence="13 14">
    <name type="scientific">Fasciolopsis buskii</name>
    <dbReference type="NCBI Taxonomy" id="27845"/>
    <lineage>
        <taxon>Eukaryota</taxon>
        <taxon>Metazoa</taxon>
        <taxon>Spiralia</taxon>
        <taxon>Lophotrochozoa</taxon>
        <taxon>Platyhelminthes</taxon>
        <taxon>Trematoda</taxon>
        <taxon>Digenea</taxon>
        <taxon>Plagiorchiida</taxon>
        <taxon>Echinostomata</taxon>
        <taxon>Echinostomatoidea</taxon>
        <taxon>Fasciolidae</taxon>
        <taxon>Fasciolopsis</taxon>
    </lineage>
</organism>
<keyword evidence="10" id="KW-0326">Glycosidase</keyword>
<dbReference type="AlphaFoldDB" id="A0A8E0VHI7"/>
<keyword evidence="8" id="KW-0472">Membrane</keyword>
<dbReference type="SUPFAM" id="SSF48208">
    <property type="entry name" value="Six-hairpin glycosidases"/>
    <property type="match status" value="1"/>
</dbReference>
<dbReference type="GO" id="GO:0004573">
    <property type="term" value="F:Glc3Man9GlcNAc2 oligosaccharide glucosidase activity"/>
    <property type="evidence" value="ECO:0007669"/>
    <property type="project" value="UniProtKB-EC"/>
</dbReference>
<sequence>MLSSYCICFQSAFWHPGFIPALGEYQVFIHPSKTNAQTSSLIALVPSEEKILDTMLGGVGLRRDTNMFVLTGQPKDYDMKHVPNTWFHEVTVTPPVMTSKANLSKITVSNLLGGMGYFYGSSLVQSSRPGSEPVNNWPAGLFTATPSRSMFPRGFLWDEGFHGLILARWDPILAMETVGHWLDLMNMDGWIPREVILGSEARSRVPPKFVVQQDNIANPPSLALVIEALMDEVPKFSSAEVARFRQWSLAALPRLHTWYQWLNRTQAGPVPFSYRWRGRNPQETHQLNPLTLSSGLDDYPRASHPSDMERHLDLRCWMALFARTVSRLASVVAQYAQTETSQARLHTVENARLLAADYTRWADLLMEPDTLDQLHWSNEAARYADYGLHTDAVHLQMPARPPAQTRSSQEYVENEEELKPIRVADKPPTLQLVTSSAGYLSLFPLLLRVMPPNSPRLDSLLTLLESEDIWTEHGLRSLSRSSPLYMKSNTKDDPPYWRGAIWINMNYLAVRSLRYYSANSRTPTDVASRAHHLAARLSRNLARTVLGELERTGYMWEQYNDNTGRGQRVHPFSGWTSLVALTISSDIN</sequence>
<comment type="subcellular location">
    <subcellularLocation>
        <location evidence="1">Endoplasmic reticulum membrane</location>
        <topology evidence="1">Single-pass type II membrane protein</topology>
    </subcellularLocation>
</comment>
<keyword evidence="6" id="KW-0735">Signal-anchor</keyword>
<keyword evidence="14" id="KW-1185">Reference proteome</keyword>
<evidence type="ECO:0000256" key="6">
    <source>
        <dbReference type="ARBA" id="ARBA00022968"/>
    </source>
</evidence>
<dbReference type="InterPro" id="IPR004888">
    <property type="entry name" value="Glycoside_hydrolase_63"/>
</dbReference>
<evidence type="ECO:0000256" key="4">
    <source>
        <dbReference type="ARBA" id="ARBA00022801"/>
    </source>
</evidence>
<keyword evidence="3" id="KW-0812">Transmembrane</keyword>
<reference evidence="13" key="1">
    <citation type="submission" date="2019-05" db="EMBL/GenBank/DDBJ databases">
        <title>Annotation for the trematode Fasciolopsis buski.</title>
        <authorList>
            <person name="Choi Y.-J."/>
        </authorList>
    </citation>
    <scope>NUCLEOTIDE SEQUENCE</scope>
    <source>
        <strain evidence="13">HT</strain>
        <tissue evidence="13">Whole worm</tissue>
    </source>
</reference>
<dbReference type="Gene3D" id="1.50.10.10">
    <property type="match status" value="1"/>
</dbReference>
<dbReference type="Pfam" id="PF03200">
    <property type="entry name" value="Glyco_hydro_63"/>
    <property type="match status" value="1"/>
</dbReference>
<evidence type="ECO:0000256" key="1">
    <source>
        <dbReference type="ARBA" id="ARBA00004648"/>
    </source>
</evidence>
<keyword evidence="9" id="KW-0325">Glycoprotein</keyword>
<evidence type="ECO:0000313" key="13">
    <source>
        <dbReference type="EMBL" id="KAA0188412.1"/>
    </source>
</evidence>
<evidence type="ECO:0000256" key="10">
    <source>
        <dbReference type="ARBA" id="ARBA00023295"/>
    </source>
</evidence>
<dbReference type="InterPro" id="IPR031335">
    <property type="entry name" value="Glyco_hydro_63_C"/>
</dbReference>
<evidence type="ECO:0000256" key="9">
    <source>
        <dbReference type="ARBA" id="ARBA00023180"/>
    </source>
</evidence>
<evidence type="ECO:0000256" key="5">
    <source>
        <dbReference type="ARBA" id="ARBA00022824"/>
    </source>
</evidence>
<protein>
    <recommendedName>
        <fullName evidence="11">mannosyl-oligosaccharide glucosidase</fullName>
        <ecNumber evidence="11">3.2.1.106</ecNumber>
    </recommendedName>
</protein>
<keyword evidence="4" id="KW-0378">Hydrolase</keyword>
<evidence type="ECO:0000256" key="7">
    <source>
        <dbReference type="ARBA" id="ARBA00022989"/>
    </source>
</evidence>
<name>A0A8E0VHI7_9TREM</name>
<evidence type="ECO:0000256" key="11">
    <source>
        <dbReference type="ARBA" id="ARBA00038888"/>
    </source>
</evidence>
<accession>A0A8E0VHI7</accession>
<evidence type="ECO:0000313" key="14">
    <source>
        <dbReference type="Proteomes" id="UP000728185"/>
    </source>
</evidence>
<comment type="caution">
    <text evidence="13">The sequence shown here is derived from an EMBL/GenBank/DDBJ whole genome shotgun (WGS) entry which is preliminary data.</text>
</comment>
<dbReference type="EMBL" id="LUCM01008423">
    <property type="protein sequence ID" value="KAA0188412.1"/>
    <property type="molecule type" value="Genomic_DNA"/>
</dbReference>
<feature type="domain" description="Glycosyl hydrolase family 63 C-terminal" evidence="12">
    <location>
        <begin position="98"/>
        <end position="584"/>
    </location>
</feature>
<dbReference type="InterPro" id="IPR008928">
    <property type="entry name" value="6-hairpin_glycosidase_sf"/>
</dbReference>
<dbReference type="OrthoDB" id="410058at2759"/>
<dbReference type="GO" id="GO:0006487">
    <property type="term" value="P:protein N-linked glycosylation"/>
    <property type="evidence" value="ECO:0007669"/>
    <property type="project" value="TreeGrafter"/>
</dbReference>
<dbReference type="GO" id="GO:0009311">
    <property type="term" value="P:oligosaccharide metabolic process"/>
    <property type="evidence" value="ECO:0007669"/>
    <property type="project" value="InterPro"/>
</dbReference>
<keyword evidence="5" id="KW-0256">Endoplasmic reticulum</keyword>
<gene>
    <name evidence="13" type="ORF">FBUS_08362</name>
</gene>
<proteinExistence type="inferred from homology"/>
<evidence type="ECO:0000259" key="12">
    <source>
        <dbReference type="Pfam" id="PF03200"/>
    </source>
</evidence>
<evidence type="ECO:0000256" key="8">
    <source>
        <dbReference type="ARBA" id="ARBA00023136"/>
    </source>
</evidence>
<evidence type="ECO:0000256" key="2">
    <source>
        <dbReference type="ARBA" id="ARBA00010833"/>
    </source>
</evidence>
<evidence type="ECO:0000256" key="3">
    <source>
        <dbReference type="ARBA" id="ARBA00022692"/>
    </source>
</evidence>
<dbReference type="EC" id="3.2.1.106" evidence="11"/>
<dbReference type="Proteomes" id="UP000728185">
    <property type="component" value="Unassembled WGS sequence"/>
</dbReference>
<dbReference type="PANTHER" id="PTHR10412">
    <property type="entry name" value="MANNOSYL-OLIGOSACCHARIDE GLUCOSIDASE"/>
    <property type="match status" value="1"/>
</dbReference>
<keyword evidence="7" id="KW-1133">Transmembrane helix</keyword>
<dbReference type="PANTHER" id="PTHR10412:SF11">
    <property type="entry name" value="MANNOSYL-OLIGOSACCHARIDE GLUCOSIDASE"/>
    <property type="match status" value="1"/>
</dbReference>
<comment type="similarity">
    <text evidence="2">Belongs to the glycosyl hydrolase 63 family.</text>
</comment>
<dbReference type="GO" id="GO:0005789">
    <property type="term" value="C:endoplasmic reticulum membrane"/>
    <property type="evidence" value="ECO:0007669"/>
    <property type="project" value="UniProtKB-SubCell"/>
</dbReference>
<dbReference type="InterPro" id="IPR012341">
    <property type="entry name" value="6hp_glycosidase-like_sf"/>
</dbReference>